<evidence type="ECO:0000256" key="1">
    <source>
        <dbReference type="SAM" id="MobiDB-lite"/>
    </source>
</evidence>
<evidence type="ECO:0000313" key="3">
    <source>
        <dbReference type="Proteomes" id="UP001519460"/>
    </source>
</evidence>
<sequence length="90" mass="9852">MAARKKKNMSAGKSGFPLSRSSASSRCPAYDFLYERITQQETLTFSQRVCFLQLNSLSLPPQLSSALPPATQPALDGRDAPITSLWAALY</sequence>
<feature type="region of interest" description="Disordered" evidence="1">
    <location>
        <begin position="1"/>
        <end position="24"/>
    </location>
</feature>
<dbReference type="EMBL" id="JACVVK020000011">
    <property type="protein sequence ID" value="KAK7505400.1"/>
    <property type="molecule type" value="Genomic_DNA"/>
</dbReference>
<evidence type="ECO:0000313" key="2">
    <source>
        <dbReference type="EMBL" id="KAK7505400.1"/>
    </source>
</evidence>
<dbReference type="Proteomes" id="UP001519460">
    <property type="component" value="Unassembled WGS sequence"/>
</dbReference>
<protein>
    <submittedName>
        <fullName evidence="2">Uncharacterized protein</fullName>
    </submittedName>
</protein>
<organism evidence="2 3">
    <name type="scientific">Batillaria attramentaria</name>
    <dbReference type="NCBI Taxonomy" id="370345"/>
    <lineage>
        <taxon>Eukaryota</taxon>
        <taxon>Metazoa</taxon>
        <taxon>Spiralia</taxon>
        <taxon>Lophotrochozoa</taxon>
        <taxon>Mollusca</taxon>
        <taxon>Gastropoda</taxon>
        <taxon>Caenogastropoda</taxon>
        <taxon>Sorbeoconcha</taxon>
        <taxon>Cerithioidea</taxon>
        <taxon>Batillariidae</taxon>
        <taxon>Batillaria</taxon>
    </lineage>
</organism>
<proteinExistence type="predicted"/>
<comment type="caution">
    <text evidence="2">The sequence shown here is derived from an EMBL/GenBank/DDBJ whole genome shotgun (WGS) entry which is preliminary data.</text>
</comment>
<keyword evidence="3" id="KW-1185">Reference proteome</keyword>
<gene>
    <name evidence="2" type="ORF">BaRGS_00003562</name>
</gene>
<accession>A0ABD0M0F8</accession>
<dbReference type="AlphaFoldDB" id="A0ABD0M0F8"/>
<name>A0ABD0M0F8_9CAEN</name>
<reference evidence="2 3" key="1">
    <citation type="journal article" date="2023" name="Sci. Data">
        <title>Genome assembly of the Korean intertidal mud-creeper Batillaria attramentaria.</title>
        <authorList>
            <person name="Patra A.K."/>
            <person name="Ho P.T."/>
            <person name="Jun S."/>
            <person name="Lee S.J."/>
            <person name="Kim Y."/>
            <person name="Won Y.J."/>
        </authorList>
    </citation>
    <scope>NUCLEOTIDE SEQUENCE [LARGE SCALE GENOMIC DNA]</scope>
    <source>
        <strain evidence="2">Wonlab-2016</strain>
    </source>
</reference>